<dbReference type="InterPro" id="IPR029055">
    <property type="entry name" value="Ntn_hydrolases_N"/>
</dbReference>
<protein>
    <submittedName>
        <fullName evidence="1">Putative Ntn-hydrolase superfamily protein</fullName>
    </submittedName>
</protein>
<dbReference type="Gene3D" id="3.60.20.10">
    <property type="entry name" value="Glutamine Phosphoribosylpyrophosphate, subunit 1, domain 1"/>
    <property type="match status" value="1"/>
</dbReference>
<dbReference type="SUPFAM" id="SSF56235">
    <property type="entry name" value="N-terminal nucleophile aminohydrolases (Ntn hydrolases)"/>
    <property type="match status" value="1"/>
</dbReference>
<proteinExistence type="predicted"/>
<dbReference type="EMBL" id="QBUD01000001">
    <property type="protein sequence ID" value="PUB19145.1"/>
    <property type="molecule type" value="Genomic_DNA"/>
</dbReference>
<dbReference type="OrthoDB" id="9790012at2"/>
<sequence length="253" mass="26689">MTYSIVARDPETGAYGVAVASRFFAVGALVPHIRGGKCAVATQAFINPLFGLEGADRLAAGETADAVLTDMIGRDGGRAQRQLHMVDSTGRVAAHTGAECIDWAGHATGDSVSVAGNMLAGPDVVAQTLACYNAHMDLPFAERLLTAMEAGAAAGGDKRGTQSAALCIHRTEDYPWLDIRADDHPDPLAELRRLLDVAGERYLHFAKILPTADNFSGLTDRASVDAAIAAEEVRRKAEGRKSRSFATELPSDG</sequence>
<comment type="caution">
    <text evidence="1">The sequence shown here is derived from an EMBL/GenBank/DDBJ whole genome shotgun (WGS) entry which is preliminary data.</text>
</comment>
<dbReference type="PANTHER" id="PTHR39328:SF1">
    <property type="entry name" value="BLL2871 PROTEIN"/>
    <property type="match status" value="1"/>
</dbReference>
<dbReference type="RefSeq" id="WP_108384809.1">
    <property type="nucleotide sequence ID" value="NZ_QBUD01000001.1"/>
</dbReference>
<dbReference type="GO" id="GO:0016787">
    <property type="term" value="F:hydrolase activity"/>
    <property type="evidence" value="ECO:0007669"/>
    <property type="project" value="UniProtKB-KW"/>
</dbReference>
<dbReference type="Pfam" id="PF06267">
    <property type="entry name" value="DUF1028"/>
    <property type="match status" value="1"/>
</dbReference>
<organism evidence="1 2">
    <name type="scientific">Yoonia sediminilitoris</name>
    <dbReference type="NCBI Taxonomy" id="1286148"/>
    <lineage>
        <taxon>Bacteria</taxon>
        <taxon>Pseudomonadati</taxon>
        <taxon>Pseudomonadota</taxon>
        <taxon>Alphaproteobacteria</taxon>
        <taxon>Rhodobacterales</taxon>
        <taxon>Paracoccaceae</taxon>
        <taxon>Yoonia</taxon>
    </lineage>
</organism>
<keyword evidence="2" id="KW-1185">Reference proteome</keyword>
<dbReference type="InterPro" id="IPR010430">
    <property type="entry name" value="DUF1028"/>
</dbReference>
<name>A0A2T6KRI4_9RHOB</name>
<dbReference type="AlphaFoldDB" id="A0A2T6KRI4"/>
<evidence type="ECO:0000313" key="1">
    <source>
        <dbReference type="EMBL" id="PUB19145.1"/>
    </source>
</evidence>
<gene>
    <name evidence="1" type="ORF">C8N45_101738</name>
</gene>
<accession>A0A2T6KRI4</accession>
<reference evidence="1 2" key="1">
    <citation type="submission" date="2018-04" db="EMBL/GenBank/DDBJ databases">
        <title>Genomic Encyclopedia of Archaeal and Bacterial Type Strains, Phase II (KMG-II): from individual species to whole genera.</title>
        <authorList>
            <person name="Goeker M."/>
        </authorList>
    </citation>
    <scope>NUCLEOTIDE SEQUENCE [LARGE SCALE GENOMIC DNA]</scope>
    <source>
        <strain evidence="1 2">DSM 29955</strain>
    </source>
</reference>
<keyword evidence="1" id="KW-0378">Hydrolase</keyword>
<evidence type="ECO:0000313" key="2">
    <source>
        <dbReference type="Proteomes" id="UP000244523"/>
    </source>
</evidence>
<dbReference type="Proteomes" id="UP000244523">
    <property type="component" value="Unassembled WGS sequence"/>
</dbReference>
<dbReference type="PANTHER" id="PTHR39328">
    <property type="entry name" value="BLL2871 PROTEIN"/>
    <property type="match status" value="1"/>
</dbReference>